<dbReference type="PROSITE" id="PS50109">
    <property type="entry name" value="HIS_KIN"/>
    <property type="match status" value="1"/>
</dbReference>
<evidence type="ECO:0000313" key="18">
    <source>
        <dbReference type="Proteomes" id="UP001527882"/>
    </source>
</evidence>
<protein>
    <recommendedName>
        <fullName evidence="3">histidine kinase</fullName>
        <ecNumber evidence="3">2.7.13.3</ecNumber>
    </recommendedName>
</protein>
<dbReference type="InterPro" id="IPR050428">
    <property type="entry name" value="TCS_sensor_his_kinase"/>
</dbReference>
<dbReference type="Pfam" id="PF00672">
    <property type="entry name" value="HAMP"/>
    <property type="match status" value="1"/>
</dbReference>
<comment type="caution">
    <text evidence="17">The sequence shown here is derived from an EMBL/GenBank/DDBJ whole genome shotgun (WGS) entry which is preliminary data.</text>
</comment>
<dbReference type="InterPro" id="IPR003660">
    <property type="entry name" value="HAMP_dom"/>
</dbReference>
<sequence>MKIKLLYKLLAINAIVVIALAAGITIGFRQYVLTLIEQNRMMVYQDFLMFRQAAGQYLLFTSLIVVPLALLFCWAVTRAIVRPLIQMRKLSEQIARGDYQVRLDVTTRDEIGELARSFNDMSAELARIEMLRRNLVADVAHELRTPLSTVRGYTEAMKDGVLPASPELLEKAYLEVERLVRLVEGLHLLSMIEGDLCRRTAEEPAELTGIVRELADLFLHGLRGKSIRFRLDLPDSPCWTTLGKIRAGQVFRNLFDNAVRYTPAGENVTLTATVDKNTLRISVTNTGVEIPGDSMPYLFERFYRVDASRSLASGGTGIGLAIVRDIVTGSGGKVWAVSGRQQTAFHVELPLVPPPDGAQSPSASPEL</sequence>
<dbReference type="CDD" id="cd06225">
    <property type="entry name" value="HAMP"/>
    <property type="match status" value="1"/>
</dbReference>
<feature type="domain" description="Histidine kinase" evidence="15">
    <location>
        <begin position="138"/>
        <end position="353"/>
    </location>
</feature>
<keyword evidence="12" id="KW-0902">Two-component regulatory system</keyword>
<feature type="domain" description="HAMP" evidence="16">
    <location>
        <begin position="78"/>
        <end position="130"/>
    </location>
</feature>
<feature type="transmembrane region" description="Helical" evidence="14">
    <location>
        <begin position="12"/>
        <end position="32"/>
    </location>
</feature>
<dbReference type="PANTHER" id="PTHR45436:SF5">
    <property type="entry name" value="SENSOR HISTIDINE KINASE TRCS"/>
    <property type="match status" value="1"/>
</dbReference>
<keyword evidence="4" id="KW-1003">Cell membrane</keyword>
<dbReference type="InterPro" id="IPR036097">
    <property type="entry name" value="HisK_dim/P_sf"/>
</dbReference>
<accession>A0ABT4QA35</accession>
<keyword evidence="18" id="KW-1185">Reference proteome</keyword>
<dbReference type="Gene3D" id="1.10.287.130">
    <property type="match status" value="1"/>
</dbReference>
<evidence type="ECO:0000256" key="11">
    <source>
        <dbReference type="ARBA" id="ARBA00022989"/>
    </source>
</evidence>
<evidence type="ECO:0000313" key="17">
    <source>
        <dbReference type="EMBL" id="MCZ8513703.1"/>
    </source>
</evidence>
<dbReference type="SUPFAM" id="SSF158472">
    <property type="entry name" value="HAMP domain-like"/>
    <property type="match status" value="1"/>
</dbReference>
<dbReference type="InterPro" id="IPR005467">
    <property type="entry name" value="His_kinase_dom"/>
</dbReference>
<evidence type="ECO:0000256" key="6">
    <source>
        <dbReference type="ARBA" id="ARBA00022679"/>
    </source>
</evidence>
<organism evidence="17 18">
    <name type="scientific">Paenibacillus gyeongsangnamensis</name>
    <dbReference type="NCBI Taxonomy" id="3388067"/>
    <lineage>
        <taxon>Bacteria</taxon>
        <taxon>Bacillati</taxon>
        <taxon>Bacillota</taxon>
        <taxon>Bacilli</taxon>
        <taxon>Bacillales</taxon>
        <taxon>Paenibacillaceae</taxon>
        <taxon>Paenibacillus</taxon>
    </lineage>
</organism>
<dbReference type="SMART" id="SM00388">
    <property type="entry name" value="HisKA"/>
    <property type="match status" value="1"/>
</dbReference>
<dbReference type="GO" id="GO:0005524">
    <property type="term" value="F:ATP binding"/>
    <property type="evidence" value="ECO:0007669"/>
    <property type="project" value="UniProtKB-KW"/>
</dbReference>
<keyword evidence="9" id="KW-0418">Kinase</keyword>
<dbReference type="SUPFAM" id="SSF47384">
    <property type="entry name" value="Homodimeric domain of signal transducing histidine kinase"/>
    <property type="match status" value="1"/>
</dbReference>
<keyword evidence="8" id="KW-0547">Nucleotide-binding</keyword>
<evidence type="ECO:0000259" key="16">
    <source>
        <dbReference type="PROSITE" id="PS50885"/>
    </source>
</evidence>
<evidence type="ECO:0000256" key="8">
    <source>
        <dbReference type="ARBA" id="ARBA00022741"/>
    </source>
</evidence>
<name>A0ABT4QA35_9BACL</name>
<evidence type="ECO:0000256" key="4">
    <source>
        <dbReference type="ARBA" id="ARBA00022475"/>
    </source>
</evidence>
<dbReference type="Pfam" id="PF02518">
    <property type="entry name" value="HATPase_c"/>
    <property type="match status" value="1"/>
</dbReference>
<dbReference type="Gene3D" id="6.10.340.10">
    <property type="match status" value="1"/>
</dbReference>
<dbReference type="SMART" id="SM00387">
    <property type="entry name" value="HATPase_c"/>
    <property type="match status" value="1"/>
</dbReference>
<comment type="subcellular location">
    <subcellularLocation>
        <location evidence="2">Cell membrane</location>
        <topology evidence="2">Multi-pass membrane protein</topology>
    </subcellularLocation>
</comment>
<keyword evidence="13 14" id="KW-0472">Membrane</keyword>
<dbReference type="InterPro" id="IPR004358">
    <property type="entry name" value="Sig_transdc_His_kin-like_C"/>
</dbReference>
<dbReference type="SUPFAM" id="SSF55874">
    <property type="entry name" value="ATPase domain of HSP90 chaperone/DNA topoisomerase II/histidine kinase"/>
    <property type="match status" value="1"/>
</dbReference>
<evidence type="ECO:0000259" key="15">
    <source>
        <dbReference type="PROSITE" id="PS50109"/>
    </source>
</evidence>
<dbReference type="CDD" id="cd00075">
    <property type="entry name" value="HATPase"/>
    <property type="match status" value="1"/>
</dbReference>
<dbReference type="InterPro" id="IPR003594">
    <property type="entry name" value="HATPase_dom"/>
</dbReference>
<dbReference type="SMART" id="SM00304">
    <property type="entry name" value="HAMP"/>
    <property type="match status" value="1"/>
</dbReference>
<dbReference type="EMBL" id="JAQAGZ010000009">
    <property type="protein sequence ID" value="MCZ8513703.1"/>
    <property type="molecule type" value="Genomic_DNA"/>
</dbReference>
<evidence type="ECO:0000256" key="12">
    <source>
        <dbReference type="ARBA" id="ARBA00023012"/>
    </source>
</evidence>
<keyword evidence="6" id="KW-0808">Transferase</keyword>
<keyword evidence="7 14" id="KW-0812">Transmembrane</keyword>
<keyword evidence="5" id="KW-0597">Phosphoprotein</keyword>
<dbReference type="Proteomes" id="UP001527882">
    <property type="component" value="Unassembled WGS sequence"/>
</dbReference>
<feature type="transmembrane region" description="Helical" evidence="14">
    <location>
        <begin position="57"/>
        <end position="81"/>
    </location>
</feature>
<dbReference type="Pfam" id="PF00512">
    <property type="entry name" value="HisKA"/>
    <property type="match status" value="1"/>
</dbReference>
<dbReference type="CDD" id="cd00082">
    <property type="entry name" value="HisKA"/>
    <property type="match status" value="1"/>
</dbReference>
<evidence type="ECO:0000256" key="10">
    <source>
        <dbReference type="ARBA" id="ARBA00022840"/>
    </source>
</evidence>
<proteinExistence type="predicted"/>
<evidence type="ECO:0000256" key="3">
    <source>
        <dbReference type="ARBA" id="ARBA00012438"/>
    </source>
</evidence>
<dbReference type="PRINTS" id="PR00344">
    <property type="entry name" value="BCTRLSENSOR"/>
</dbReference>
<gene>
    <name evidence="17" type="ORF">O9H85_14925</name>
</gene>
<dbReference type="PANTHER" id="PTHR45436">
    <property type="entry name" value="SENSOR HISTIDINE KINASE YKOH"/>
    <property type="match status" value="1"/>
</dbReference>
<evidence type="ECO:0000256" key="2">
    <source>
        <dbReference type="ARBA" id="ARBA00004651"/>
    </source>
</evidence>
<dbReference type="EC" id="2.7.13.3" evidence="3"/>
<evidence type="ECO:0000256" key="14">
    <source>
        <dbReference type="SAM" id="Phobius"/>
    </source>
</evidence>
<reference evidence="17 18" key="1">
    <citation type="submission" date="2022-12" db="EMBL/GenBank/DDBJ databases">
        <title>Draft genome sequence of Paenibacillus sp. dW9.</title>
        <authorList>
            <person name="Choi E.-W."/>
            <person name="Kim D.-U."/>
        </authorList>
    </citation>
    <scope>NUCLEOTIDE SEQUENCE [LARGE SCALE GENOMIC DNA]</scope>
    <source>
        <strain evidence="18">dW9</strain>
    </source>
</reference>
<dbReference type="InterPro" id="IPR003661">
    <property type="entry name" value="HisK_dim/P_dom"/>
</dbReference>
<keyword evidence="11 14" id="KW-1133">Transmembrane helix</keyword>
<evidence type="ECO:0000256" key="9">
    <source>
        <dbReference type="ARBA" id="ARBA00022777"/>
    </source>
</evidence>
<dbReference type="PROSITE" id="PS50885">
    <property type="entry name" value="HAMP"/>
    <property type="match status" value="1"/>
</dbReference>
<evidence type="ECO:0000256" key="1">
    <source>
        <dbReference type="ARBA" id="ARBA00000085"/>
    </source>
</evidence>
<evidence type="ECO:0000256" key="7">
    <source>
        <dbReference type="ARBA" id="ARBA00022692"/>
    </source>
</evidence>
<evidence type="ECO:0000256" key="13">
    <source>
        <dbReference type="ARBA" id="ARBA00023136"/>
    </source>
</evidence>
<dbReference type="InterPro" id="IPR036890">
    <property type="entry name" value="HATPase_C_sf"/>
</dbReference>
<dbReference type="Gene3D" id="3.30.565.10">
    <property type="entry name" value="Histidine kinase-like ATPase, C-terminal domain"/>
    <property type="match status" value="1"/>
</dbReference>
<dbReference type="RefSeq" id="WP_269882227.1">
    <property type="nucleotide sequence ID" value="NZ_JAQAGZ010000009.1"/>
</dbReference>
<evidence type="ECO:0000256" key="5">
    <source>
        <dbReference type="ARBA" id="ARBA00022553"/>
    </source>
</evidence>
<comment type="catalytic activity">
    <reaction evidence="1">
        <text>ATP + protein L-histidine = ADP + protein N-phospho-L-histidine.</text>
        <dbReference type="EC" id="2.7.13.3"/>
    </reaction>
</comment>
<keyword evidence="10 17" id="KW-0067">ATP-binding</keyword>